<dbReference type="InterPro" id="IPR020449">
    <property type="entry name" value="Tscrpt_reg_AraC-type_HTH"/>
</dbReference>
<sequence length="315" mass="34535">MEFASSKTFTTSDVAQDEATDYWVELICETFVKLSAQQLTPKNFQGGITWKKLGHAEFSTVNASGQEVVRTKEFASSAIDEYLLFSIQRRGQGYVSQDGRTAKLSPGDMAIYDSSRPYSLHFPSSFEQLVVQLPKSKLGADDTRSITALLHPKGSAGAVAASLLSSLNEHLSYGNSSILALESHVIELLGEVTTSPSPRVHSPEPSHNEMAQIRALMRKNLANSAWTVDQLASQAHLSRRSLYRLFPNKGPAEVMRSMRIDKAKTTLRNDPSTLIIQLAHECGFDSESGFIRAFTSDVGVTPKQYASKFTPNGGQ</sequence>
<evidence type="ECO:0000256" key="2">
    <source>
        <dbReference type="ARBA" id="ARBA00023125"/>
    </source>
</evidence>
<dbReference type="InterPro" id="IPR035418">
    <property type="entry name" value="AraC-bd_2"/>
</dbReference>
<keyword evidence="3" id="KW-0804">Transcription</keyword>
<feature type="domain" description="HTH araC/xylS-type" evidence="4">
    <location>
        <begin position="211"/>
        <end position="308"/>
    </location>
</feature>
<dbReference type="Pfam" id="PF14525">
    <property type="entry name" value="AraC_binding_2"/>
    <property type="match status" value="1"/>
</dbReference>
<evidence type="ECO:0000256" key="1">
    <source>
        <dbReference type="ARBA" id="ARBA00023015"/>
    </source>
</evidence>
<dbReference type="Gene3D" id="1.10.10.60">
    <property type="entry name" value="Homeodomain-like"/>
    <property type="match status" value="1"/>
</dbReference>
<comment type="caution">
    <text evidence="5">The sequence shown here is derived from an EMBL/GenBank/DDBJ whole genome shotgun (WGS) entry which is preliminary data.</text>
</comment>
<evidence type="ECO:0000313" key="5">
    <source>
        <dbReference type="EMBL" id="MDK6275096.1"/>
    </source>
</evidence>
<dbReference type="Proteomes" id="UP001240483">
    <property type="component" value="Unassembled WGS sequence"/>
</dbReference>
<dbReference type="SUPFAM" id="SSF46689">
    <property type="entry name" value="Homeodomain-like"/>
    <property type="match status" value="1"/>
</dbReference>
<dbReference type="GO" id="GO:0003700">
    <property type="term" value="F:DNA-binding transcription factor activity"/>
    <property type="evidence" value="ECO:0007669"/>
    <property type="project" value="InterPro"/>
</dbReference>
<keyword evidence="2" id="KW-0238">DNA-binding</keyword>
<evidence type="ECO:0000259" key="4">
    <source>
        <dbReference type="PROSITE" id="PS01124"/>
    </source>
</evidence>
<dbReference type="EMBL" id="JASODW010000004">
    <property type="protein sequence ID" value="MDK6275096.1"/>
    <property type="molecule type" value="Genomic_DNA"/>
</dbReference>
<reference evidence="5" key="1">
    <citation type="submission" date="2023-05" db="EMBL/GenBank/DDBJ databases">
        <title>Cataloging the Phylogenetic Diversity of Human Bladder Bacteria.</title>
        <authorList>
            <person name="Du J."/>
        </authorList>
    </citation>
    <scope>NUCLEOTIDE SEQUENCE</scope>
    <source>
        <strain evidence="5">UMB9978</strain>
    </source>
</reference>
<dbReference type="Pfam" id="PF12833">
    <property type="entry name" value="HTH_18"/>
    <property type="match status" value="1"/>
</dbReference>
<dbReference type="PRINTS" id="PR00032">
    <property type="entry name" value="HTHARAC"/>
</dbReference>
<name>A0AAP4FDH5_9MICC</name>
<organism evidence="5 6">
    <name type="scientific">Pseudoglutamicibacter cumminsii</name>
    <dbReference type="NCBI Taxonomy" id="156979"/>
    <lineage>
        <taxon>Bacteria</taxon>
        <taxon>Bacillati</taxon>
        <taxon>Actinomycetota</taxon>
        <taxon>Actinomycetes</taxon>
        <taxon>Micrococcales</taxon>
        <taxon>Micrococcaceae</taxon>
        <taxon>Pseudoglutamicibacter</taxon>
    </lineage>
</organism>
<dbReference type="PROSITE" id="PS00041">
    <property type="entry name" value="HTH_ARAC_FAMILY_1"/>
    <property type="match status" value="1"/>
</dbReference>
<evidence type="ECO:0000313" key="6">
    <source>
        <dbReference type="Proteomes" id="UP001240483"/>
    </source>
</evidence>
<dbReference type="PANTHER" id="PTHR46796">
    <property type="entry name" value="HTH-TYPE TRANSCRIPTIONAL ACTIVATOR RHAS-RELATED"/>
    <property type="match status" value="1"/>
</dbReference>
<accession>A0AAP4FDH5</accession>
<evidence type="ECO:0000256" key="3">
    <source>
        <dbReference type="ARBA" id="ARBA00023163"/>
    </source>
</evidence>
<dbReference type="InterPro" id="IPR018062">
    <property type="entry name" value="HTH_AraC-typ_CS"/>
</dbReference>
<keyword evidence="1" id="KW-0805">Transcription regulation</keyword>
<dbReference type="PROSITE" id="PS01124">
    <property type="entry name" value="HTH_ARAC_FAMILY_2"/>
    <property type="match status" value="1"/>
</dbReference>
<protein>
    <submittedName>
        <fullName evidence="5">Helix-turn-helix domain-containing protein</fullName>
    </submittedName>
</protein>
<dbReference type="InterPro" id="IPR050204">
    <property type="entry name" value="AraC_XylS_family_regulators"/>
</dbReference>
<dbReference type="AlphaFoldDB" id="A0AAP4FDH5"/>
<dbReference type="GO" id="GO:0043565">
    <property type="term" value="F:sequence-specific DNA binding"/>
    <property type="evidence" value="ECO:0007669"/>
    <property type="project" value="InterPro"/>
</dbReference>
<dbReference type="InterPro" id="IPR018060">
    <property type="entry name" value="HTH_AraC"/>
</dbReference>
<proteinExistence type="predicted"/>
<dbReference type="RefSeq" id="WP_285333052.1">
    <property type="nucleotide sequence ID" value="NZ_JASODW010000004.1"/>
</dbReference>
<gene>
    <name evidence="5" type="ORF">QP116_05000</name>
</gene>
<dbReference type="SMART" id="SM00342">
    <property type="entry name" value="HTH_ARAC"/>
    <property type="match status" value="1"/>
</dbReference>
<dbReference type="InterPro" id="IPR009057">
    <property type="entry name" value="Homeodomain-like_sf"/>
</dbReference>
<dbReference type="PANTHER" id="PTHR46796:SF6">
    <property type="entry name" value="ARAC SUBFAMILY"/>
    <property type="match status" value="1"/>
</dbReference>